<feature type="compositionally biased region" description="Gly residues" evidence="1">
    <location>
        <begin position="274"/>
        <end position="286"/>
    </location>
</feature>
<reference evidence="3" key="1">
    <citation type="submission" date="2021-01" db="EMBL/GenBank/DDBJ databases">
        <authorList>
            <person name="Corre E."/>
            <person name="Pelletier E."/>
            <person name="Niang G."/>
            <person name="Scheremetjew M."/>
            <person name="Finn R."/>
            <person name="Kale V."/>
            <person name="Holt S."/>
            <person name="Cochrane G."/>
            <person name="Meng A."/>
            <person name="Brown T."/>
            <person name="Cohen L."/>
        </authorList>
    </citation>
    <scope>NUCLEOTIDE SEQUENCE</scope>
    <source>
        <strain evidence="3">CCAP 1951/1</strain>
    </source>
</reference>
<dbReference type="SMART" id="SM00239">
    <property type="entry name" value="C2"/>
    <property type="match status" value="1"/>
</dbReference>
<evidence type="ECO:0000259" key="2">
    <source>
        <dbReference type="PROSITE" id="PS50004"/>
    </source>
</evidence>
<feature type="domain" description="C2" evidence="2">
    <location>
        <begin position="1"/>
        <end position="100"/>
    </location>
</feature>
<gene>
    <name evidence="3" type="ORF">NDES1114_LOCUS2228</name>
</gene>
<dbReference type="AlphaFoldDB" id="A0A7S1L1J2"/>
<proteinExistence type="predicted"/>
<dbReference type="PANTHER" id="PTHR47052:SF3">
    <property type="entry name" value="INGRESSION PROTEIN 1"/>
    <property type="match status" value="1"/>
</dbReference>
<feature type="compositionally biased region" description="Pro residues" evidence="1">
    <location>
        <begin position="223"/>
        <end position="260"/>
    </location>
</feature>
<evidence type="ECO:0000313" key="3">
    <source>
        <dbReference type="EMBL" id="CAD9091837.1"/>
    </source>
</evidence>
<name>A0A7S1L1J2_NEODS</name>
<feature type="region of interest" description="Disordered" evidence="1">
    <location>
        <begin position="130"/>
        <end position="286"/>
    </location>
</feature>
<dbReference type="EMBL" id="HBGF01003231">
    <property type="protein sequence ID" value="CAD9091837.1"/>
    <property type="molecule type" value="Transcribed_RNA"/>
</dbReference>
<feature type="compositionally biased region" description="Pro residues" evidence="1">
    <location>
        <begin position="165"/>
        <end position="208"/>
    </location>
</feature>
<dbReference type="Pfam" id="PF00168">
    <property type="entry name" value="C2"/>
    <property type="match status" value="1"/>
</dbReference>
<dbReference type="PANTHER" id="PTHR47052">
    <property type="entry name" value="CONSERVED SERINE PROLINE-RICH PROTEIN (AFU_ORTHOLOGUE AFUA_2G01790)"/>
    <property type="match status" value="1"/>
</dbReference>
<sequence length="286" mass="30651">MGKLIVLLIGCKDLVGHDTFSKIDPYVKLEIGTKHFKSRVVDNNENPNFNEEFTFFVAAPDRDRLVLRVMDKDLFTSEAVGYVEVPLDKLAKGQKTERWLTLTTEKGVVAGTIGIALTAVDFGLDASQVQQRSTQGAPQGAYPPAQNAQYPPPQGGAYPPAQGAYPPPQAAYPPPQSAYPPPQSAYPPPQGQYPPPQQQGGYPPPQSQYPPQQGGYPPSQQSYPPPQAAYPPPQAAYPPPPGQYPPPQQGAYPPPPPGNYPPQGGYPPQQGGYPPQGGQVGGVSYL</sequence>
<dbReference type="Gene3D" id="2.60.40.150">
    <property type="entry name" value="C2 domain"/>
    <property type="match status" value="1"/>
</dbReference>
<feature type="compositionally biased region" description="Low complexity" evidence="1">
    <location>
        <begin position="135"/>
        <end position="164"/>
    </location>
</feature>
<accession>A0A7S1L1J2</accession>
<protein>
    <recommendedName>
        <fullName evidence="2">C2 domain-containing protein</fullName>
    </recommendedName>
</protein>
<dbReference type="CDD" id="cd00030">
    <property type="entry name" value="C2"/>
    <property type="match status" value="1"/>
</dbReference>
<dbReference type="InterPro" id="IPR035892">
    <property type="entry name" value="C2_domain_sf"/>
</dbReference>
<feature type="compositionally biased region" description="Low complexity" evidence="1">
    <location>
        <begin position="209"/>
        <end position="222"/>
    </location>
</feature>
<feature type="compositionally biased region" description="Low complexity" evidence="1">
    <location>
        <begin position="261"/>
        <end position="273"/>
    </location>
</feature>
<organism evidence="3">
    <name type="scientific">Neobodo designis</name>
    <name type="common">Flagellated protozoan</name>
    <name type="synonym">Bodo designis</name>
    <dbReference type="NCBI Taxonomy" id="312471"/>
    <lineage>
        <taxon>Eukaryota</taxon>
        <taxon>Discoba</taxon>
        <taxon>Euglenozoa</taxon>
        <taxon>Kinetoplastea</taxon>
        <taxon>Metakinetoplastina</taxon>
        <taxon>Neobodonida</taxon>
        <taxon>Neobodo</taxon>
    </lineage>
</organism>
<dbReference type="InterPro" id="IPR000008">
    <property type="entry name" value="C2_dom"/>
</dbReference>
<dbReference type="SUPFAM" id="SSF49562">
    <property type="entry name" value="C2 domain (Calcium/lipid-binding domain, CaLB)"/>
    <property type="match status" value="1"/>
</dbReference>
<dbReference type="PROSITE" id="PS50004">
    <property type="entry name" value="C2"/>
    <property type="match status" value="1"/>
</dbReference>
<evidence type="ECO:0000256" key="1">
    <source>
        <dbReference type="SAM" id="MobiDB-lite"/>
    </source>
</evidence>
<dbReference type="InterPro" id="IPR052981">
    <property type="entry name" value="Ingression_C2_domain"/>
</dbReference>